<evidence type="ECO:0000259" key="2">
    <source>
        <dbReference type="Pfam" id="PF08241"/>
    </source>
</evidence>
<dbReference type="GO" id="GO:0032259">
    <property type="term" value="P:methylation"/>
    <property type="evidence" value="ECO:0007669"/>
    <property type="project" value="UniProtKB-KW"/>
</dbReference>
<reference evidence="3" key="1">
    <citation type="submission" date="2021-02" db="EMBL/GenBank/DDBJ databases">
        <title>Skermanella TT6 skin isolate.</title>
        <authorList>
            <person name="Lee K."/>
            <person name="Ganzorig M."/>
        </authorList>
    </citation>
    <scope>NUCLEOTIDE SEQUENCE</scope>
    <source>
        <strain evidence="3">TT6</strain>
    </source>
</reference>
<keyword evidence="3" id="KW-0489">Methyltransferase</keyword>
<accession>A0ABX7B7M3</accession>
<dbReference type="CDD" id="cd02440">
    <property type="entry name" value="AdoMet_MTases"/>
    <property type="match status" value="1"/>
</dbReference>
<keyword evidence="4" id="KW-1185">Reference proteome</keyword>
<keyword evidence="3" id="KW-0808">Transferase</keyword>
<dbReference type="Pfam" id="PF08241">
    <property type="entry name" value="Methyltransf_11"/>
    <property type="match status" value="1"/>
</dbReference>
<feature type="compositionally biased region" description="Polar residues" evidence="1">
    <location>
        <begin position="9"/>
        <end position="21"/>
    </location>
</feature>
<protein>
    <submittedName>
        <fullName evidence="3">Methyltransferase domain-containing protein</fullName>
    </submittedName>
</protein>
<dbReference type="InterPro" id="IPR050508">
    <property type="entry name" value="Methyltransf_Superfamily"/>
</dbReference>
<name>A0ABX7B7M3_9PROT</name>
<evidence type="ECO:0000256" key="1">
    <source>
        <dbReference type="SAM" id="MobiDB-lite"/>
    </source>
</evidence>
<dbReference type="Gene3D" id="3.40.50.150">
    <property type="entry name" value="Vaccinia Virus protein VP39"/>
    <property type="match status" value="1"/>
</dbReference>
<sequence length="247" mass="27151">MAARRGTDTMAQHTDTPTGSTLPRRLKAMDLIPDLIPLAGARIVDVGCGEGALVRALARRGAHVIGIEILDEALTKARAAEPVANERYVKGVGEDLPLPDNSADAVVFMNSLHHVPAAHMGKALREAARVLKPGGLALVNEPEPTGGYFQLTKLLDDETEVRALAYAAVKSVDALEQVDELFYLNPVKHEDYQSFADRMAGIDPTRSRLIRTRDAELRELFETLGERREGAWWFDQPARINLLRKPT</sequence>
<organism evidence="3 4">
    <name type="scientific">Skermanella cutis</name>
    <dbReference type="NCBI Taxonomy" id="2775420"/>
    <lineage>
        <taxon>Bacteria</taxon>
        <taxon>Pseudomonadati</taxon>
        <taxon>Pseudomonadota</taxon>
        <taxon>Alphaproteobacteria</taxon>
        <taxon>Rhodospirillales</taxon>
        <taxon>Azospirillaceae</taxon>
        <taxon>Skermanella</taxon>
    </lineage>
</organism>
<dbReference type="PANTHER" id="PTHR42912:SF93">
    <property type="entry name" value="N6-ADENOSINE-METHYLTRANSFERASE TMT1A"/>
    <property type="match status" value="1"/>
</dbReference>
<evidence type="ECO:0000313" key="3">
    <source>
        <dbReference type="EMBL" id="QQP90369.1"/>
    </source>
</evidence>
<dbReference type="InterPro" id="IPR013216">
    <property type="entry name" value="Methyltransf_11"/>
</dbReference>
<evidence type="ECO:0000313" key="4">
    <source>
        <dbReference type="Proteomes" id="UP000595197"/>
    </source>
</evidence>
<dbReference type="InterPro" id="IPR029063">
    <property type="entry name" value="SAM-dependent_MTases_sf"/>
</dbReference>
<dbReference type="GO" id="GO:0008168">
    <property type="term" value="F:methyltransferase activity"/>
    <property type="evidence" value="ECO:0007669"/>
    <property type="project" value="UniProtKB-KW"/>
</dbReference>
<gene>
    <name evidence="3" type="ORF">IGS68_03670</name>
</gene>
<dbReference type="PANTHER" id="PTHR42912">
    <property type="entry name" value="METHYLTRANSFERASE"/>
    <property type="match status" value="1"/>
</dbReference>
<feature type="domain" description="Methyltransferase type 11" evidence="2">
    <location>
        <begin position="44"/>
        <end position="138"/>
    </location>
</feature>
<feature type="region of interest" description="Disordered" evidence="1">
    <location>
        <begin position="1"/>
        <end position="22"/>
    </location>
</feature>
<dbReference type="SUPFAM" id="SSF53335">
    <property type="entry name" value="S-adenosyl-L-methionine-dependent methyltransferases"/>
    <property type="match status" value="1"/>
</dbReference>
<dbReference type="Proteomes" id="UP000595197">
    <property type="component" value="Chromosome"/>
</dbReference>
<dbReference type="EMBL" id="CP067420">
    <property type="protein sequence ID" value="QQP90369.1"/>
    <property type="molecule type" value="Genomic_DNA"/>
</dbReference>
<proteinExistence type="predicted"/>